<feature type="compositionally biased region" description="Basic and acidic residues" evidence="3">
    <location>
        <begin position="1"/>
        <end position="10"/>
    </location>
</feature>
<feature type="region of interest" description="Disordered" evidence="3">
    <location>
        <begin position="123"/>
        <end position="253"/>
    </location>
</feature>
<proteinExistence type="predicted"/>
<evidence type="ECO:0000256" key="1">
    <source>
        <dbReference type="ARBA" id="ARBA00004123"/>
    </source>
</evidence>
<dbReference type="OrthoDB" id="75807at2759"/>
<organism evidence="5 6">
    <name type="scientific">Teratosphaeria destructans</name>
    <dbReference type="NCBI Taxonomy" id="418781"/>
    <lineage>
        <taxon>Eukaryota</taxon>
        <taxon>Fungi</taxon>
        <taxon>Dikarya</taxon>
        <taxon>Ascomycota</taxon>
        <taxon>Pezizomycotina</taxon>
        <taxon>Dothideomycetes</taxon>
        <taxon>Dothideomycetidae</taxon>
        <taxon>Mycosphaerellales</taxon>
        <taxon>Teratosphaeriaceae</taxon>
        <taxon>Teratosphaeria</taxon>
    </lineage>
</organism>
<feature type="compositionally biased region" description="Low complexity" evidence="3">
    <location>
        <begin position="232"/>
        <end position="241"/>
    </location>
</feature>
<gene>
    <name evidence="5" type="ORF">Tdes44962_MAKER06569</name>
</gene>
<evidence type="ECO:0000313" key="5">
    <source>
        <dbReference type="EMBL" id="KAH9845535.1"/>
    </source>
</evidence>
<name>A0A9W7T128_9PEZI</name>
<feature type="compositionally biased region" description="Basic and acidic residues" evidence="3">
    <location>
        <begin position="174"/>
        <end position="197"/>
    </location>
</feature>
<dbReference type="PANTHER" id="PTHR13495:SF0">
    <property type="entry name" value="PSME3-INTERACTING PROTEIN"/>
    <property type="match status" value="1"/>
</dbReference>
<feature type="compositionally biased region" description="Polar residues" evidence="3">
    <location>
        <begin position="14"/>
        <end position="26"/>
    </location>
</feature>
<dbReference type="AlphaFoldDB" id="A0A9W7T128"/>
<dbReference type="InterPro" id="IPR019331">
    <property type="entry name" value="FAM192A/Fyv6_N"/>
</dbReference>
<feature type="compositionally biased region" description="Basic and acidic residues" evidence="3">
    <location>
        <begin position="123"/>
        <end position="135"/>
    </location>
</feature>
<feature type="region of interest" description="Disordered" evidence="3">
    <location>
        <begin position="1"/>
        <end position="35"/>
    </location>
</feature>
<reference evidence="5 6" key="1">
    <citation type="journal article" date="2018" name="IMA Fungus">
        <title>IMA Genome-F 10: Nine draft genome sequences of Claviceps purpurea s.lat., including C. arundinis, C. humidiphila, and C. cf. spartinae, pseudomolecules for the pitch canker pathogen Fusarium circinatum, draft genome of Davidsoniella eucalypti, Grosmannia galeiformis, Quambalaria eucalypti, and Teratosphaeria destructans.</title>
        <authorList>
            <person name="Wingfield B.D."/>
            <person name="Liu M."/>
            <person name="Nguyen H.D."/>
            <person name="Lane F.A."/>
            <person name="Morgan S.W."/>
            <person name="De Vos L."/>
            <person name="Wilken P.M."/>
            <person name="Duong T.A."/>
            <person name="Aylward J."/>
            <person name="Coetzee M.P."/>
            <person name="Dadej K."/>
            <person name="De Beer Z.W."/>
            <person name="Findlay W."/>
            <person name="Havenga M."/>
            <person name="Kolarik M."/>
            <person name="Menzies J.G."/>
            <person name="Naidoo K."/>
            <person name="Pochopski O."/>
            <person name="Shoukouhi P."/>
            <person name="Santana Q.C."/>
            <person name="Seifert K.A."/>
            <person name="Soal N."/>
            <person name="Steenkamp E.T."/>
            <person name="Tatham C.T."/>
            <person name="van der Nest M.A."/>
            <person name="Wingfield M.J."/>
        </authorList>
    </citation>
    <scope>NUCLEOTIDE SEQUENCE [LARGE SCALE GENOMIC DNA]</scope>
    <source>
        <strain evidence="5">CMW44962</strain>
    </source>
</reference>
<evidence type="ECO:0000259" key="4">
    <source>
        <dbReference type="Pfam" id="PF10187"/>
    </source>
</evidence>
<comment type="caution">
    <text evidence="5">The sequence shown here is derived from an EMBL/GenBank/DDBJ whole genome shotgun (WGS) entry which is preliminary data.</text>
</comment>
<dbReference type="GO" id="GO:0005634">
    <property type="term" value="C:nucleus"/>
    <property type="evidence" value="ECO:0007669"/>
    <property type="project" value="UniProtKB-SubCell"/>
</dbReference>
<keyword evidence="6" id="KW-1185">Reference proteome</keyword>
<feature type="domain" description="FAM192A/Fyv6 N-terminal" evidence="4">
    <location>
        <begin position="21"/>
        <end position="124"/>
    </location>
</feature>
<accession>A0A9W7T128</accession>
<evidence type="ECO:0000313" key="6">
    <source>
        <dbReference type="Proteomes" id="UP001138500"/>
    </source>
</evidence>
<comment type="subcellular location">
    <subcellularLocation>
        <location evidence="1">Nucleus</location>
    </subcellularLocation>
</comment>
<protein>
    <recommendedName>
        <fullName evidence="4">FAM192A/Fyv6 N-terminal domain-containing protein</fullName>
    </recommendedName>
</protein>
<dbReference type="EMBL" id="RIBY02000047">
    <property type="protein sequence ID" value="KAH9845535.1"/>
    <property type="molecule type" value="Genomic_DNA"/>
</dbReference>
<keyword evidence="2" id="KW-0539">Nucleus</keyword>
<evidence type="ECO:0000256" key="2">
    <source>
        <dbReference type="ARBA" id="ARBA00023242"/>
    </source>
</evidence>
<sequence>MTATLDEAKDSLGGTASMSRFVSAGSTDDAPTERDEAWLEAQKKIDATRQQKAQPVQQEGSLYDKLQANKAAKQEAFEEATKLRNQFQSLNEDEVEFLDSILESSRKEEAELKKDTREQLEAFRKRQEEAEKAAKLEPASPVQDVTGPASWAVGPRKRKKVKGGLPGVKIRRTCTVEEKDTDESRRTSDKLEADHAPCELPEAARAASNLEEAKLSEKQQSLIAQPAAEPIATTGAPAASGLGLGAYSSDEGD</sequence>
<dbReference type="PANTHER" id="PTHR13495">
    <property type="entry name" value="NEFA-INTERACTING NUCLEAR PROTEIN NIP30"/>
    <property type="match status" value="1"/>
</dbReference>
<dbReference type="Proteomes" id="UP001138500">
    <property type="component" value="Unassembled WGS sequence"/>
</dbReference>
<dbReference type="InterPro" id="IPR039845">
    <property type="entry name" value="FAM192A"/>
</dbReference>
<dbReference type="Pfam" id="PF10187">
    <property type="entry name" value="FAM192A_Fyv6_N"/>
    <property type="match status" value="1"/>
</dbReference>
<evidence type="ECO:0000256" key="3">
    <source>
        <dbReference type="SAM" id="MobiDB-lite"/>
    </source>
</evidence>
<reference evidence="5 6" key="2">
    <citation type="journal article" date="2021" name="Curr. Genet.">
        <title>Genetic response to nitrogen starvation in the aggressive Eucalyptus foliar pathogen Teratosphaeria destructans.</title>
        <authorList>
            <person name="Havenga M."/>
            <person name="Wingfield B.D."/>
            <person name="Wingfield M.J."/>
            <person name="Dreyer L.L."/>
            <person name="Roets F."/>
            <person name="Aylward J."/>
        </authorList>
    </citation>
    <scope>NUCLEOTIDE SEQUENCE [LARGE SCALE GENOMIC DNA]</scope>
    <source>
        <strain evidence="5">CMW44962</strain>
    </source>
</reference>